<protein>
    <submittedName>
        <fullName evidence="2">Uncharacterized protein</fullName>
    </submittedName>
</protein>
<organism evidence="2 3">
    <name type="scientific">Pyrenophora teres f. teres</name>
    <dbReference type="NCBI Taxonomy" id="97479"/>
    <lineage>
        <taxon>Eukaryota</taxon>
        <taxon>Fungi</taxon>
        <taxon>Dikarya</taxon>
        <taxon>Ascomycota</taxon>
        <taxon>Pezizomycotina</taxon>
        <taxon>Dothideomycetes</taxon>
        <taxon>Pleosporomycetidae</taxon>
        <taxon>Pleosporales</taxon>
        <taxon>Pleosporineae</taxon>
        <taxon>Pleosporaceae</taxon>
        <taxon>Pyrenophora</taxon>
    </lineage>
</organism>
<reference evidence="2" key="1">
    <citation type="submission" date="2021-02" db="EMBL/GenBank/DDBJ databases">
        <authorList>
            <person name="Syme A R."/>
            <person name="Syme A R."/>
            <person name="Moolhuijzen P."/>
        </authorList>
    </citation>
    <scope>NUCLEOTIDE SEQUENCE</scope>
    <source>
        <strain evidence="2">W1-1</strain>
    </source>
</reference>
<feature type="compositionally biased region" description="Basic and acidic residues" evidence="1">
    <location>
        <begin position="26"/>
        <end position="38"/>
    </location>
</feature>
<feature type="region of interest" description="Disordered" evidence="1">
    <location>
        <begin position="207"/>
        <end position="244"/>
    </location>
</feature>
<feature type="region of interest" description="Disordered" evidence="1">
    <location>
        <begin position="1"/>
        <end position="120"/>
    </location>
</feature>
<name>A0A6S6VDU8_9PLEO</name>
<proteinExistence type="predicted"/>
<feature type="compositionally biased region" description="Basic and acidic residues" evidence="1">
    <location>
        <begin position="235"/>
        <end position="244"/>
    </location>
</feature>
<evidence type="ECO:0000256" key="1">
    <source>
        <dbReference type="SAM" id="MobiDB-lite"/>
    </source>
</evidence>
<dbReference type="AlphaFoldDB" id="A0A6S6VDU8"/>
<evidence type="ECO:0000313" key="2">
    <source>
        <dbReference type="EMBL" id="CAE7011677.1"/>
    </source>
</evidence>
<dbReference type="PROSITE" id="PS51257">
    <property type="entry name" value="PROKAR_LIPOPROTEIN"/>
    <property type="match status" value="1"/>
</dbReference>
<sequence>MSRLQASLSGHSSGQSCGHSSRRSNRHSDGARHGRPGDDSAAAGSYTPLRRIHGTASQEELTSHATGFDEPSTPPYFEHTRREYSSSGHPPQQYNQGSRRGPQHYDPYQDPQYRPVPRPSRRDYSQLYQVMDDLDRFNAPGFQDPGFRSSNNPNYPQAAPVHPVNQNPTYNGYGGSANSTHASQARAIAPNHAEREWYRELQPRVPYSRRHDPYDGVGHVRRDGAVYDEEEEYEEYRPFRGREH</sequence>
<evidence type="ECO:0000313" key="3">
    <source>
        <dbReference type="Proteomes" id="UP000472372"/>
    </source>
</evidence>
<feature type="compositionally biased region" description="Basic and acidic residues" evidence="1">
    <location>
        <begin position="209"/>
        <end position="225"/>
    </location>
</feature>
<dbReference type="EMBL" id="HG992978">
    <property type="protein sequence ID" value="CAE7011677.1"/>
    <property type="molecule type" value="Genomic_DNA"/>
</dbReference>
<accession>A0A6S6VDU8</accession>
<feature type="compositionally biased region" description="Polar residues" evidence="1">
    <location>
        <begin position="55"/>
        <end position="65"/>
    </location>
</feature>
<feature type="compositionally biased region" description="Polar residues" evidence="1">
    <location>
        <begin position="85"/>
        <end position="98"/>
    </location>
</feature>
<dbReference type="Proteomes" id="UP000472372">
    <property type="component" value="Chromosome 2"/>
</dbReference>
<feature type="compositionally biased region" description="Low complexity" evidence="1">
    <location>
        <begin position="1"/>
        <end position="19"/>
    </location>
</feature>
<gene>
    <name evidence="2" type="ORF">PTTW11_02230</name>
</gene>